<dbReference type="AlphaFoldDB" id="A0A6S7CYH3"/>
<keyword evidence="3" id="KW-1185">Reference proteome</keyword>
<feature type="compositionally biased region" description="Polar residues" evidence="1">
    <location>
        <begin position="162"/>
        <end position="174"/>
    </location>
</feature>
<name>A0A6S7CYH3_9BURK</name>
<proteinExistence type="predicted"/>
<dbReference type="Proteomes" id="UP000494115">
    <property type="component" value="Unassembled WGS sequence"/>
</dbReference>
<accession>A0A6S7CYH3</accession>
<gene>
    <name evidence="2" type="ORF">LMG28138_04950</name>
</gene>
<sequence length="218" mass="23465">MVRPPPCRLELLEFCSQRGRVAVLTAAAAAATSAVCEATLVSSKTDLVAERLTILLVIVMPPTECVSSDPSSQKDDCRSANARPSGRQFPPELLCIEPGFSLLFDRVSMRRQSIINSTGPMYCLSRRNSMRQATLMSAGVSTVARNGRSRFEAATRVGDQRTWSSSYSTRTASTLEAPPDRLPPLAQVGFPGMTVLVPSTLRSPAGSSRSTDFNPPSL</sequence>
<protein>
    <submittedName>
        <fullName evidence="2">Uncharacterized protein</fullName>
    </submittedName>
</protein>
<evidence type="ECO:0000256" key="1">
    <source>
        <dbReference type="SAM" id="MobiDB-lite"/>
    </source>
</evidence>
<evidence type="ECO:0000313" key="3">
    <source>
        <dbReference type="Proteomes" id="UP000494115"/>
    </source>
</evidence>
<reference evidence="2 3" key="1">
    <citation type="submission" date="2020-04" db="EMBL/GenBank/DDBJ databases">
        <authorList>
            <person name="De Canck E."/>
        </authorList>
    </citation>
    <scope>NUCLEOTIDE SEQUENCE [LARGE SCALE GENOMIC DNA]</scope>
    <source>
        <strain evidence="2 3">LMG 28138</strain>
    </source>
</reference>
<evidence type="ECO:0000313" key="2">
    <source>
        <dbReference type="EMBL" id="CAB3801142.1"/>
    </source>
</evidence>
<feature type="region of interest" description="Disordered" evidence="1">
    <location>
        <begin position="65"/>
        <end position="84"/>
    </location>
</feature>
<dbReference type="EMBL" id="CADIKM010000041">
    <property type="protein sequence ID" value="CAB3801142.1"/>
    <property type="molecule type" value="Genomic_DNA"/>
</dbReference>
<feature type="region of interest" description="Disordered" evidence="1">
    <location>
        <begin position="162"/>
        <end position="183"/>
    </location>
</feature>
<organism evidence="2 3">
    <name type="scientific">Pararobbsia alpina</name>
    <dbReference type="NCBI Taxonomy" id="621374"/>
    <lineage>
        <taxon>Bacteria</taxon>
        <taxon>Pseudomonadati</taxon>
        <taxon>Pseudomonadota</taxon>
        <taxon>Betaproteobacteria</taxon>
        <taxon>Burkholderiales</taxon>
        <taxon>Burkholderiaceae</taxon>
        <taxon>Pararobbsia</taxon>
    </lineage>
</organism>